<keyword evidence="7" id="KW-1185">Reference proteome</keyword>
<feature type="domain" description="HTH lysR-type" evidence="5">
    <location>
        <begin position="14"/>
        <end position="71"/>
    </location>
</feature>
<keyword evidence="4" id="KW-0804">Transcription</keyword>
<keyword evidence="2" id="KW-0805">Transcription regulation</keyword>
<dbReference type="Proteomes" id="UP000633205">
    <property type="component" value="Unassembled WGS sequence"/>
</dbReference>
<evidence type="ECO:0000256" key="1">
    <source>
        <dbReference type="ARBA" id="ARBA00009437"/>
    </source>
</evidence>
<dbReference type="Gene3D" id="1.10.10.10">
    <property type="entry name" value="Winged helix-like DNA-binding domain superfamily/Winged helix DNA-binding domain"/>
    <property type="match status" value="1"/>
</dbReference>
<evidence type="ECO:0000313" key="7">
    <source>
        <dbReference type="Proteomes" id="UP000633205"/>
    </source>
</evidence>
<dbReference type="Pfam" id="PF00126">
    <property type="entry name" value="HTH_1"/>
    <property type="match status" value="1"/>
</dbReference>
<dbReference type="AlphaFoldDB" id="A0A917DEH2"/>
<dbReference type="PRINTS" id="PR00039">
    <property type="entry name" value="HTHLYSR"/>
</dbReference>
<sequence>MGEGSDDAALDPRITLAGLRQLVALDKHGSLSAVARHLGVSQPTVSSNLARLEEVMGIPLLLRGTTGSTLTCEGAVAVSAARAVIAAADDLARTIEELPQLTTTPLRIAASLTIAEQLVPRWLADSRISNHIDPGQATLKVGNSDAVMSWVEGDDADIGFVEGNRFREGVTHTPIGSDELVAVVGPAHPWFSQRPRIAAADLARSGLVLREPGSGTREVIQDAFAQAGVALPRHHPSFGSTAAILTAVRHGDAVAVASWLAVEDEVGSGALVVLDVADVTFVRNLSAVWRAGALQRADAVELVTNVAKVWGAPAGMRGMS</sequence>
<dbReference type="PANTHER" id="PTHR30126">
    <property type="entry name" value="HTH-TYPE TRANSCRIPTIONAL REGULATOR"/>
    <property type="match status" value="1"/>
</dbReference>
<dbReference type="PANTHER" id="PTHR30126:SF39">
    <property type="entry name" value="HTH-TYPE TRANSCRIPTIONAL REGULATOR CYSL"/>
    <property type="match status" value="1"/>
</dbReference>
<dbReference type="GO" id="GO:0000976">
    <property type="term" value="F:transcription cis-regulatory region binding"/>
    <property type="evidence" value="ECO:0007669"/>
    <property type="project" value="TreeGrafter"/>
</dbReference>
<evidence type="ECO:0000256" key="4">
    <source>
        <dbReference type="ARBA" id="ARBA00023163"/>
    </source>
</evidence>
<dbReference type="Pfam" id="PF03466">
    <property type="entry name" value="LysR_substrate"/>
    <property type="match status" value="1"/>
</dbReference>
<dbReference type="InterPro" id="IPR036390">
    <property type="entry name" value="WH_DNA-bd_sf"/>
</dbReference>
<keyword evidence="3" id="KW-0238">DNA-binding</keyword>
<dbReference type="InterPro" id="IPR005119">
    <property type="entry name" value="LysR_subst-bd"/>
</dbReference>
<comment type="caution">
    <text evidence="6">The sequence shown here is derived from an EMBL/GenBank/DDBJ whole genome shotgun (WGS) entry which is preliminary data.</text>
</comment>
<organism evidence="6 7">
    <name type="scientific">Microbacterium faecale</name>
    <dbReference type="NCBI Taxonomy" id="1804630"/>
    <lineage>
        <taxon>Bacteria</taxon>
        <taxon>Bacillati</taxon>
        <taxon>Actinomycetota</taxon>
        <taxon>Actinomycetes</taxon>
        <taxon>Micrococcales</taxon>
        <taxon>Microbacteriaceae</taxon>
        <taxon>Microbacterium</taxon>
    </lineage>
</organism>
<protein>
    <submittedName>
        <fullName evidence="6">Transcriptional regulator</fullName>
    </submittedName>
</protein>
<dbReference type="PROSITE" id="PS50931">
    <property type="entry name" value="HTH_LYSR"/>
    <property type="match status" value="1"/>
</dbReference>
<name>A0A917DEH2_9MICO</name>
<comment type="similarity">
    <text evidence="1">Belongs to the LysR transcriptional regulatory family.</text>
</comment>
<proteinExistence type="inferred from homology"/>
<evidence type="ECO:0000313" key="6">
    <source>
        <dbReference type="EMBL" id="GGD31661.1"/>
    </source>
</evidence>
<dbReference type="Gene3D" id="3.40.190.10">
    <property type="entry name" value="Periplasmic binding protein-like II"/>
    <property type="match status" value="2"/>
</dbReference>
<dbReference type="EMBL" id="BMHO01000001">
    <property type="protein sequence ID" value="GGD31661.1"/>
    <property type="molecule type" value="Genomic_DNA"/>
</dbReference>
<reference evidence="6" key="1">
    <citation type="journal article" date="2014" name="Int. J. Syst. Evol. Microbiol.">
        <title>Complete genome sequence of Corynebacterium casei LMG S-19264T (=DSM 44701T), isolated from a smear-ripened cheese.</title>
        <authorList>
            <consortium name="US DOE Joint Genome Institute (JGI-PGF)"/>
            <person name="Walter F."/>
            <person name="Albersmeier A."/>
            <person name="Kalinowski J."/>
            <person name="Ruckert C."/>
        </authorList>
    </citation>
    <scope>NUCLEOTIDE SEQUENCE</scope>
    <source>
        <strain evidence="6">CGMCC 1.15152</strain>
    </source>
</reference>
<dbReference type="SUPFAM" id="SSF46785">
    <property type="entry name" value="Winged helix' DNA-binding domain"/>
    <property type="match status" value="1"/>
</dbReference>
<dbReference type="InterPro" id="IPR036388">
    <property type="entry name" value="WH-like_DNA-bd_sf"/>
</dbReference>
<gene>
    <name evidence="6" type="ORF">GCM10010915_10000</name>
</gene>
<dbReference type="GO" id="GO:0003700">
    <property type="term" value="F:DNA-binding transcription factor activity"/>
    <property type="evidence" value="ECO:0007669"/>
    <property type="project" value="InterPro"/>
</dbReference>
<evidence type="ECO:0000256" key="3">
    <source>
        <dbReference type="ARBA" id="ARBA00023125"/>
    </source>
</evidence>
<dbReference type="InterPro" id="IPR000847">
    <property type="entry name" value="LysR_HTH_N"/>
</dbReference>
<accession>A0A917DEH2</accession>
<evidence type="ECO:0000259" key="5">
    <source>
        <dbReference type="PROSITE" id="PS50931"/>
    </source>
</evidence>
<reference evidence="6" key="2">
    <citation type="submission" date="2020-09" db="EMBL/GenBank/DDBJ databases">
        <authorList>
            <person name="Sun Q."/>
            <person name="Zhou Y."/>
        </authorList>
    </citation>
    <scope>NUCLEOTIDE SEQUENCE</scope>
    <source>
        <strain evidence="6">CGMCC 1.15152</strain>
    </source>
</reference>
<dbReference type="SUPFAM" id="SSF53850">
    <property type="entry name" value="Periplasmic binding protein-like II"/>
    <property type="match status" value="1"/>
</dbReference>
<evidence type="ECO:0000256" key="2">
    <source>
        <dbReference type="ARBA" id="ARBA00023015"/>
    </source>
</evidence>